<protein>
    <recommendedName>
        <fullName evidence="1">DUF4365 domain-containing protein</fullName>
    </recommendedName>
</protein>
<name>A0A8J7GJ25_9ACTN</name>
<proteinExistence type="predicted"/>
<feature type="domain" description="DUF4365" evidence="1">
    <location>
        <begin position="17"/>
        <end position="161"/>
    </location>
</feature>
<dbReference type="Proteomes" id="UP000622552">
    <property type="component" value="Unassembled WGS sequence"/>
</dbReference>
<evidence type="ECO:0000313" key="2">
    <source>
        <dbReference type="EMBL" id="MBG6139031.1"/>
    </source>
</evidence>
<evidence type="ECO:0000313" key="3">
    <source>
        <dbReference type="Proteomes" id="UP000622552"/>
    </source>
</evidence>
<sequence>MRSATGLNPQMRQGYYGEAFVRVLAAASGLVVARMEVDVTGEDFIIGYPGRRNAVRYPKIEVQVKSWSVPKGNDNAWRFRMRAEHFNELAGTEFYVPRFLFLIVVPPDEDSYARADRDALRLHHAGYWASFRNQIPVTDAGSVTVDVPKDNLLTAHSIHHLFPASPVVMPLQRRSL</sequence>
<dbReference type="RefSeq" id="WP_231398933.1">
    <property type="nucleotide sequence ID" value="NZ_BONS01000011.1"/>
</dbReference>
<keyword evidence="3" id="KW-1185">Reference proteome</keyword>
<dbReference type="InterPro" id="IPR025375">
    <property type="entry name" value="DUF4365"/>
</dbReference>
<reference evidence="2" key="1">
    <citation type="submission" date="2020-11" db="EMBL/GenBank/DDBJ databases">
        <title>Sequencing the genomes of 1000 actinobacteria strains.</title>
        <authorList>
            <person name="Klenk H.-P."/>
        </authorList>
    </citation>
    <scope>NUCLEOTIDE SEQUENCE</scope>
    <source>
        <strain evidence="2">DSM 45356</strain>
    </source>
</reference>
<accession>A0A8J7GJ25</accession>
<dbReference type="AlphaFoldDB" id="A0A8J7GJ25"/>
<comment type="caution">
    <text evidence="2">The sequence shown here is derived from an EMBL/GenBank/DDBJ whole genome shotgun (WGS) entry which is preliminary data.</text>
</comment>
<organism evidence="2 3">
    <name type="scientific">Longispora fulva</name>
    <dbReference type="NCBI Taxonomy" id="619741"/>
    <lineage>
        <taxon>Bacteria</taxon>
        <taxon>Bacillati</taxon>
        <taxon>Actinomycetota</taxon>
        <taxon>Actinomycetes</taxon>
        <taxon>Micromonosporales</taxon>
        <taxon>Micromonosporaceae</taxon>
        <taxon>Longispora</taxon>
    </lineage>
</organism>
<dbReference type="Pfam" id="PF14280">
    <property type="entry name" value="DUF4365"/>
    <property type="match status" value="1"/>
</dbReference>
<dbReference type="EMBL" id="JADOUF010000001">
    <property type="protein sequence ID" value="MBG6139031.1"/>
    <property type="molecule type" value="Genomic_DNA"/>
</dbReference>
<gene>
    <name evidence="2" type="ORF">IW245_005225</name>
</gene>
<evidence type="ECO:0000259" key="1">
    <source>
        <dbReference type="Pfam" id="PF14280"/>
    </source>
</evidence>